<gene>
    <name evidence="2" type="ORF">AAG747_25495</name>
</gene>
<evidence type="ECO:0000313" key="2">
    <source>
        <dbReference type="EMBL" id="MEN7551298.1"/>
    </source>
</evidence>
<proteinExistence type="predicted"/>
<reference evidence="2 3" key="1">
    <citation type="submission" date="2024-04" db="EMBL/GenBank/DDBJ databases">
        <title>Novel genus in family Flammeovirgaceae.</title>
        <authorList>
            <person name="Nguyen T.H."/>
            <person name="Vuong T.Q."/>
            <person name="Le H."/>
            <person name="Kim S.-G."/>
        </authorList>
    </citation>
    <scope>NUCLEOTIDE SEQUENCE [LARGE SCALE GENOMIC DNA]</scope>
    <source>
        <strain evidence="2 3">JCM 23209</strain>
    </source>
</reference>
<dbReference type="RefSeq" id="WP_346824079.1">
    <property type="nucleotide sequence ID" value="NZ_JBDKWZ010000021.1"/>
</dbReference>
<dbReference type="AlphaFoldDB" id="A0AAW9SJ80"/>
<dbReference type="Proteomes" id="UP001403385">
    <property type="component" value="Unassembled WGS sequence"/>
</dbReference>
<protein>
    <submittedName>
        <fullName evidence="2">Uncharacterized protein</fullName>
    </submittedName>
</protein>
<evidence type="ECO:0000313" key="3">
    <source>
        <dbReference type="Proteomes" id="UP001403385"/>
    </source>
</evidence>
<keyword evidence="3" id="KW-1185">Reference proteome</keyword>
<evidence type="ECO:0000256" key="1">
    <source>
        <dbReference type="SAM" id="Phobius"/>
    </source>
</evidence>
<keyword evidence="1" id="KW-0812">Transmembrane</keyword>
<comment type="caution">
    <text evidence="2">The sequence shown here is derived from an EMBL/GenBank/DDBJ whole genome shotgun (WGS) entry which is preliminary data.</text>
</comment>
<keyword evidence="1" id="KW-0472">Membrane</keyword>
<dbReference type="EMBL" id="JBDKWZ010000021">
    <property type="protein sequence ID" value="MEN7551298.1"/>
    <property type="molecule type" value="Genomic_DNA"/>
</dbReference>
<accession>A0AAW9SJ80</accession>
<keyword evidence="1" id="KW-1133">Transmembrane helix</keyword>
<sequence>MDAIQFTYKAKFSYLNKFLPPLVLGGIGAYCYLEQVSISIKRRLTILPYPYSFYVFGGAGILLLAYAIYKLVQYIKASQNHHDITLTEKYITFPQGSSEKVQVYYDEVQSLYIQEDSEDGESITIDVNNNSYKFQEEYFSSLSQYTDFKAILEKLCTKLTH</sequence>
<feature type="transmembrane region" description="Helical" evidence="1">
    <location>
        <begin position="51"/>
        <end position="69"/>
    </location>
</feature>
<organism evidence="2 3">
    <name type="scientific">Rapidithrix thailandica</name>
    <dbReference type="NCBI Taxonomy" id="413964"/>
    <lineage>
        <taxon>Bacteria</taxon>
        <taxon>Pseudomonadati</taxon>
        <taxon>Bacteroidota</taxon>
        <taxon>Cytophagia</taxon>
        <taxon>Cytophagales</taxon>
        <taxon>Flammeovirgaceae</taxon>
        <taxon>Rapidithrix</taxon>
    </lineage>
</organism>
<name>A0AAW9SJ80_9BACT</name>